<dbReference type="EMBL" id="HBUF01087951">
    <property type="protein sequence ID" value="CAG6634872.1"/>
    <property type="molecule type" value="Transcribed_RNA"/>
</dbReference>
<organism evidence="1">
    <name type="scientific">Cacopsylla melanoneura</name>
    <dbReference type="NCBI Taxonomy" id="428564"/>
    <lineage>
        <taxon>Eukaryota</taxon>
        <taxon>Metazoa</taxon>
        <taxon>Ecdysozoa</taxon>
        <taxon>Arthropoda</taxon>
        <taxon>Hexapoda</taxon>
        <taxon>Insecta</taxon>
        <taxon>Pterygota</taxon>
        <taxon>Neoptera</taxon>
        <taxon>Paraneoptera</taxon>
        <taxon>Hemiptera</taxon>
        <taxon>Sternorrhyncha</taxon>
        <taxon>Psylloidea</taxon>
        <taxon>Psyllidae</taxon>
        <taxon>Psyllinae</taxon>
        <taxon>Cacopsylla</taxon>
    </lineage>
</organism>
<accession>A0A8D9A1E9</accession>
<evidence type="ECO:0000313" key="1">
    <source>
        <dbReference type="EMBL" id="CAG6757164.1"/>
    </source>
</evidence>
<sequence length="133" mass="15189">MTSSYGWKILGPPFPLQSLDLFYWPTSSSSQHSSTASFSSSALRCVSSSTLWSSLVCPVVPRSSMSPPPSWVPSCLWHYPIWPRSGLVVIYRLDKMELRRPQPKYLIKQNKDTIGSRRSQIIGILFLFRFVDF</sequence>
<protein>
    <submittedName>
        <fullName evidence="1">Uncharacterized protein</fullName>
    </submittedName>
</protein>
<dbReference type="EMBL" id="HBUF01546446">
    <property type="protein sequence ID" value="CAG6757164.1"/>
    <property type="molecule type" value="Transcribed_RNA"/>
</dbReference>
<dbReference type="AlphaFoldDB" id="A0A8D9A1E9"/>
<reference evidence="1" key="1">
    <citation type="submission" date="2021-05" db="EMBL/GenBank/DDBJ databases">
        <authorList>
            <person name="Alioto T."/>
            <person name="Alioto T."/>
            <person name="Gomez Garrido J."/>
        </authorList>
    </citation>
    <scope>NUCLEOTIDE SEQUENCE</scope>
</reference>
<dbReference type="EMBL" id="HBUF01213006">
    <property type="protein sequence ID" value="CAG6666130.1"/>
    <property type="molecule type" value="Transcribed_RNA"/>
</dbReference>
<name>A0A8D9A1E9_9HEMI</name>
<proteinExistence type="predicted"/>